<gene>
    <name evidence="4" type="ORF">ZIOFF_054774</name>
</gene>
<dbReference type="PANTHER" id="PTHR11689:SF92">
    <property type="entry name" value="CHLORIDE CHANNEL-LIKE PROTEIN CLC-G-RELATED"/>
    <property type="match status" value="1"/>
</dbReference>
<evidence type="ECO:0000313" key="4">
    <source>
        <dbReference type="EMBL" id="KAG6486204.1"/>
    </source>
</evidence>
<evidence type="ECO:0000256" key="3">
    <source>
        <dbReference type="SAM" id="Phobius"/>
    </source>
</evidence>
<keyword evidence="3" id="KW-0472">Membrane</keyword>
<name>A0A8J5FE19_ZINOF</name>
<sequence>MRVRAAEQLPMEAEELVNGDGDDLEAALLSVDSQLEEHHHPRSIRRFASNTTSQLAIIGSNLCPIESLDYEYFLLFASHHSCSSPLLLDLSSVCRLIENDFLKQDWRSRGAARIVQYVILKWTLCFLVGALSGAVGFFNNLAIENIAGVKFVVTSNMMLDGKYWRAFGVFAGSNFLLVIFASAITAFISPAAAGSGIPEVKAYLNGVDAPHIFSLNTLCVKVQFLELV</sequence>
<keyword evidence="3" id="KW-0812">Transmembrane</keyword>
<keyword evidence="5" id="KW-1185">Reference proteome</keyword>
<dbReference type="AlphaFoldDB" id="A0A8J5FE19"/>
<evidence type="ECO:0000313" key="5">
    <source>
        <dbReference type="Proteomes" id="UP000734854"/>
    </source>
</evidence>
<dbReference type="EMBL" id="JACMSC010000015">
    <property type="protein sequence ID" value="KAG6486204.1"/>
    <property type="molecule type" value="Genomic_DNA"/>
</dbReference>
<accession>A0A8J5FE19</accession>
<evidence type="ECO:0000256" key="2">
    <source>
        <dbReference type="ARBA" id="ARBA00023122"/>
    </source>
</evidence>
<dbReference type="InterPro" id="IPR051280">
    <property type="entry name" value="Cl-channel/antiporter"/>
</dbReference>
<dbReference type="PANTHER" id="PTHR11689">
    <property type="entry name" value="CHLORIDE CHANNEL PROTEIN CLC FAMILY MEMBER"/>
    <property type="match status" value="1"/>
</dbReference>
<feature type="transmembrane region" description="Helical" evidence="3">
    <location>
        <begin position="117"/>
        <end position="143"/>
    </location>
</feature>
<dbReference type="InterPro" id="IPR014743">
    <property type="entry name" value="Cl-channel_core"/>
</dbReference>
<dbReference type="GO" id="GO:0015108">
    <property type="term" value="F:chloride transmembrane transporter activity"/>
    <property type="evidence" value="ECO:0007669"/>
    <property type="project" value="TreeGrafter"/>
</dbReference>
<dbReference type="Proteomes" id="UP000734854">
    <property type="component" value="Unassembled WGS sequence"/>
</dbReference>
<comment type="caution">
    <text evidence="4">The sequence shown here is derived from an EMBL/GenBank/DDBJ whole genome shotgun (WGS) entry which is preliminary data.</text>
</comment>
<keyword evidence="1" id="KW-0677">Repeat</keyword>
<organism evidence="4 5">
    <name type="scientific">Zingiber officinale</name>
    <name type="common">Ginger</name>
    <name type="synonym">Amomum zingiber</name>
    <dbReference type="NCBI Taxonomy" id="94328"/>
    <lineage>
        <taxon>Eukaryota</taxon>
        <taxon>Viridiplantae</taxon>
        <taxon>Streptophyta</taxon>
        <taxon>Embryophyta</taxon>
        <taxon>Tracheophyta</taxon>
        <taxon>Spermatophyta</taxon>
        <taxon>Magnoliopsida</taxon>
        <taxon>Liliopsida</taxon>
        <taxon>Zingiberales</taxon>
        <taxon>Zingiberaceae</taxon>
        <taxon>Zingiber</taxon>
    </lineage>
</organism>
<dbReference type="GO" id="GO:0009705">
    <property type="term" value="C:plant-type vacuole membrane"/>
    <property type="evidence" value="ECO:0007669"/>
    <property type="project" value="TreeGrafter"/>
</dbReference>
<protein>
    <submittedName>
        <fullName evidence="4">Uncharacterized protein</fullName>
    </submittedName>
</protein>
<keyword evidence="2" id="KW-0129">CBS domain</keyword>
<feature type="transmembrane region" description="Helical" evidence="3">
    <location>
        <begin position="163"/>
        <end position="188"/>
    </location>
</feature>
<proteinExistence type="predicted"/>
<dbReference type="Gene3D" id="1.10.3080.10">
    <property type="entry name" value="Clc chloride channel"/>
    <property type="match status" value="1"/>
</dbReference>
<dbReference type="SUPFAM" id="SSF81340">
    <property type="entry name" value="Clc chloride channel"/>
    <property type="match status" value="1"/>
</dbReference>
<evidence type="ECO:0000256" key="1">
    <source>
        <dbReference type="ARBA" id="ARBA00022737"/>
    </source>
</evidence>
<keyword evidence="3" id="KW-1133">Transmembrane helix</keyword>
<reference evidence="4 5" key="1">
    <citation type="submission" date="2020-08" db="EMBL/GenBank/DDBJ databases">
        <title>Plant Genome Project.</title>
        <authorList>
            <person name="Zhang R.-G."/>
        </authorList>
    </citation>
    <scope>NUCLEOTIDE SEQUENCE [LARGE SCALE GENOMIC DNA]</scope>
    <source>
        <tissue evidence="4">Rhizome</tissue>
    </source>
</reference>